<evidence type="ECO:0000256" key="1">
    <source>
        <dbReference type="SAM" id="SignalP"/>
    </source>
</evidence>
<reference evidence="2" key="2">
    <citation type="submission" date="2019-06" db="EMBL/GenBank/DDBJ databases">
        <title>Genomics analysis of Aphanomyces spp. identifies a new class of oomycete effector associated with host adaptation.</title>
        <authorList>
            <person name="Gaulin E."/>
        </authorList>
    </citation>
    <scope>NUCLEOTIDE SEQUENCE</scope>
    <source>
        <strain evidence="2">CBS 578.67</strain>
    </source>
</reference>
<evidence type="ECO:0000313" key="2">
    <source>
        <dbReference type="EMBL" id="KAF0718105.1"/>
    </source>
</evidence>
<sequence>MSRYFIAAALVLVSAAGAAADASQECFQRIKTTLNANERLVAERTTCFQVALNTTSQAYFASAQSDQSIYTLAENANCTAWFADLSTAYKAISPPCTVTNPPGVMQYVVTGSSAAFSLTFFEYLKNMQIYRESPKPSAATTTTAAGVTAAVVMWSAVAF</sequence>
<protein>
    <submittedName>
        <fullName evidence="3">Aste57867_1897 protein</fullName>
    </submittedName>
</protein>
<name>A0A485KAK5_9STRA</name>
<evidence type="ECO:0000313" key="4">
    <source>
        <dbReference type="Proteomes" id="UP000332933"/>
    </source>
</evidence>
<keyword evidence="1" id="KW-0732">Signal</keyword>
<dbReference type="EMBL" id="VJMH01000180">
    <property type="protein sequence ID" value="KAF0718105.1"/>
    <property type="molecule type" value="Genomic_DNA"/>
</dbReference>
<dbReference type="Proteomes" id="UP000332933">
    <property type="component" value="Unassembled WGS sequence"/>
</dbReference>
<organism evidence="3 4">
    <name type="scientific">Aphanomyces stellatus</name>
    <dbReference type="NCBI Taxonomy" id="120398"/>
    <lineage>
        <taxon>Eukaryota</taxon>
        <taxon>Sar</taxon>
        <taxon>Stramenopiles</taxon>
        <taxon>Oomycota</taxon>
        <taxon>Saprolegniomycetes</taxon>
        <taxon>Saprolegniales</taxon>
        <taxon>Verrucalvaceae</taxon>
        <taxon>Aphanomyces</taxon>
    </lineage>
</organism>
<evidence type="ECO:0000313" key="3">
    <source>
        <dbReference type="EMBL" id="VFT79104.1"/>
    </source>
</evidence>
<gene>
    <name evidence="3" type="primary">Aste57867_1897</name>
    <name evidence="2" type="ORF">As57867_001895</name>
    <name evidence="3" type="ORF">ASTE57867_1897</name>
</gene>
<dbReference type="EMBL" id="CAADRA010000180">
    <property type="protein sequence ID" value="VFT79104.1"/>
    <property type="molecule type" value="Genomic_DNA"/>
</dbReference>
<accession>A0A485KAK5</accession>
<dbReference type="AlphaFoldDB" id="A0A485KAK5"/>
<feature type="signal peptide" evidence="1">
    <location>
        <begin position="1"/>
        <end position="20"/>
    </location>
</feature>
<keyword evidence="4" id="KW-1185">Reference proteome</keyword>
<reference evidence="3 4" key="1">
    <citation type="submission" date="2019-03" db="EMBL/GenBank/DDBJ databases">
        <authorList>
            <person name="Gaulin E."/>
            <person name="Dumas B."/>
        </authorList>
    </citation>
    <scope>NUCLEOTIDE SEQUENCE [LARGE SCALE GENOMIC DNA]</scope>
    <source>
        <strain evidence="3">CBS 568.67</strain>
    </source>
</reference>
<proteinExistence type="predicted"/>
<dbReference type="OrthoDB" id="74345at2759"/>
<feature type="chain" id="PRO_5036115945" evidence="1">
    <location>
        <begin position="21"/>
        <end position="159"/>
    </location>
</feature>